<keyword evidence="9 16" id="KW-0675">Receptor</keyword>
<evidence type="ECO:0000313" key="16">
    <source>
        <dbReference type="EMBL" id="SER03656.1"/>
    </source>
</evidence>
<evidence type="ECO:0000256" key="8">
    <source>
        <dbReference type="ARBA" id="ARBA00023136"/>
    </source>
</evidence>
<feature type="chain" id="PRO_5011789480" evidence="13">
    <location>
        <begin position="46"/>
        <end position="733"/>
    </location>
</feature>
<dbReference type="InterPro" id="IPR037066">
    <property type="entry name" value="Plug_dom_sf"/>
</dbReference>
<dbReference type="Pfam" id="PF07715">
    <property type="entry name" value="Plug"/>
    <property type="match status" value="1"/>
</dbReference>
<evidence type="ECO:0000256" key="3">
    <source>
        <dbReference type="ARBA" id="ARBA00022448"/>
    </source>
</evidence>
<dbReference type="GO" id="GO:0015344">
    <property type="term" value="F:siderophore uptake transmembrane transporter activity"/>
    <property type="evidence" value="ECO:0007669"/>
    <property type="project" value="TreeGrafter"/>
</dbReference>
<dbReference type="PANTHER" id="PTHR30069:SF29">
    <property type="entry name" value="HEMOGLOBIN AND HEMOGLOBIN-HAPTOGLOBIN-BINDING PROTEIN 1-RELATED"/>
    <property type="match status" value="1"/>
</dbReference>
<feature type="domain" description="TonB-dependent receptor plug" evidence="15">
    <location>
        <begin position="74"/>
        <end position="185"/>
    </location>
</feature>
<dbReference type="InterPro" id="IPR000531">
    <property type="entry name" value="Beta-barrel_TonB"/>
</dbReference>
<evidence type="ECO:0000256" key="13">
    <source>
        <dbReference type="SAM" id="SignalP"/>
    </source>
</evidence>
<dbReference type="EMBL" id="FOFS01000014">
    <property type="protein sequence ID" value="SER03656.1"/>
    <property type="molecule type" value="Genomic_DNA"/>
</dbReference>
<keyword evidence="6 13" id="KW-0732">Signal</keyword>
<dbReference type="Pfam" id="PF00593">
    <property type="entry name" value="TonB_dep_Rec_b-barrel"/>
    <property type="match status" value="1"/>
</dbReference>
<dbReference type="InterPro" id="IPR036942">
    <property type="entry name" value="Beta-barrel_TonB_sf"/>
</dbReference>
<dbReference type="GO" id="GO:0044718">
    <property type="term" value="P:siderophore transmembrane transport"/>
    <property type="evidence" value="ECO:0007669"/>
    <property type="project" value="TreeGrafter"/>
</dbReference>
<dbReference type="Gene3D" id="2.170.130.10">
    <property type="entry name" value="TonB-dependent receptor, plug domain"/>
    <property type="match status" value="1"/>
</dbReference>
<comment type="subcellular location">
    <subcellularLocation>
        <location evidence="1 11">Cell outer membrane</location>
        <topology evidence="1 11">Multi-pass membrane protein</topology>
    </subcellularLocation>
</comment>
<reference evidence="16 17" key="1">
    <citation type="submission" date="2016-10" db="EMBL/GenBank/DDBJ databases">
        <authorList>
            <person name="de Groot N.N."/>
        </authorList>
    </citation>
    <scope>NUCLEOTIDE SEQUENCE [LARGE SCALE GENOMIC DNA]</scope>
    <source>
        <strain evidence="16 17">DSM 25927</strain>
    </source>
</reference>
<gene>
    <name evidence="16" type="ORF">SAMN04488038_11478</name>
</gene>
<dbReference type="Proteomes" id="UP000199233">
    <property type="component" value="Unassembled WGS sequence"/>
</dbReference>
<dbReference type="AlphaFoldDB" id="A0A1H9KWX4"/>
<dbReference type="InterPro" id="IPR012910">
    <property type="entry name" value="Plug_dom"/>
</dbReference>
<keyword evidence="3 11" id="KW-0813">Transport</keyword>
<keyword evidence="8 11" id="KW-0472">Membrane</keyword>
<dbReference type="STRING" id="489703.SAMN04488038_11478"/>
<keyword evidence="7 12" id="KW-0798">TonB box</keyword>
<name>A0A1H9KWX4_9GAMM</name>
<dbReference type="PROSITE" id="PS52016">
    <property type="entry name" value="TONB_DEPENDENT_REC_3"/>
    <property type="match status" value="1"/>
</dbReference>
<keyword evidence="4 11" id="KW-1134">Transmembrane beta strand</keyword>
<evidence type="ECO:0000256" key="11">
    <source>
        <dbReference type="PROSITE-ProRule" id="PRU01360"/>
    </source>
</evidence>
<dbReference type="InterPro" id="IPR039426">
    <property type="entry name" value="TonB-dep_rcpt-like"/>
</dbReference>
<dbReference type="OrthoDB" id="8663017at2"/>
<keyword evidence="10 11" id="KW-0998">Cell outer membrane</keyword>
<evidence type="ECO:0000256" key="12">
    <source>
        <dbReference type="RuleBase" id="RU003357"/>
    </source>
</evidence>
<protein>
    <submittedName>
        <fullName evidence="16">Outer membrane receptor proteins, mostly Fe transport</fullName>
    </submittedName>
</protein>
<feature type="signal peptide" evidence="13">
    <location>
        <begin position="1"/>
        <end position="45"/>
    </location>
</feature>
<sequence>MFMLQTWRRSAAPVARSVVRPLQTPMMLACLLGSGATAVPFSAAAQPDEEPLPEVKVIAPLNRPAGTTISDDIAAAPASVTVISKADLDRKTITSYGDIFRGIGGISLMQYGQGLVAYEIKARGFSSGHGRDFAFFLDGMPLNVTASQHTNGYADLAQLIPELLSRVEVVRGPFTAFVGNHAIAGSVQLYTDTAAKPLFKLSVDNFGQTRAVSVLGRQIGDGNLLLAADGTKGDSYTKESEISRLNLFGRYLFALWDGYAALRVQSYQGEAEAPGYLDLAKVRSGAISEKDALSKGIGDKKDQHNLVFNYRSDDSQGTQPGWSGGWMAVAYFNKDSRYRYTNFNLSTPVNSSVNLGGENDRLNQFGFDLRKTLQLDLGKLPAQLALGAQYDGERVKGQHFTTDAARNPLSGSGDTVQVDRQVNVDTEALYAQYQLQALQRLKLTAGLRYDRLDFKVNLHPQDDTYTAAAAAGVADFSTSVSQFSPKLGAAYSLLSSDSSQYAELYANAARGLKSPYPFSDYYSNLSGSNSLPDLKISPLLSYEAGLQGNAVDGSLSWRLSYWDTKQSREADVNAVGVYQSFKKTGRRGFDLEAALNLSKALRLFGNYSRVHARVENPVTPAADQIPNVPEYTATLGLEAVLIIGAHHVDVSLADTLTGSQPLTTDNTLRSGSYNRTTARLAYSRNEWQGSNVFLSLVHYDKPLNEVQFDFGGGAIGTSPRPRLQAIAGLQLQW</sequence>
<evidence type="ECO:0000256" key="7">
    <source>
        <dbReference type="ARBA" id="ARBA00023077"/>
    </source>
</evidence>
<evidence type="ECO:0000259" key="14">
    <source>
        <dbReference type="Pfam" id="PF00593"/>
    </source>
</evidence>
<evidence type="ECO:0000313" key="17">
    <source>
        <dbReference type="Proteomes" id="UP000199233"/>
    </source>
</evidence>
<evidence type="ECO:0000256" key="5">
    <source>
        <dbReference type="ARBA" id="ARBA00022692"/>
    </source>
</evidence>
<dbReference type="PANTHER" id="PTHR30069">
    <property type="entry name" value="TONB-DEPENDENT OUTER MEMBRANE RECEPTOR"/>
    <property type="match status" value="1"/>
</dbReference>
<keyword evidence="5 11" id="KW-0812">Transmembrane</keyword>
<feature type="domain" description="TonB-dependent receptor-like beta-barrel" evidence="14">
    <location>
        <begin position="285"/>
        <end position="685"/>
    </location>
</feature>
<accession>A0A1H9KWX4</accession>
<dbReference type="SUPFAM" id="SSF56935">
    <property type="entry name" value="Porins"/>
    <property type="match status" value="1"/>
</dbReference>
<keyword evidence="17" id="KW-1185">Reference proteome</keyword>
<proteinExistence type="inferred from homology"/>
<evidence type="ECO:0000259" key="15">
    <source>
        <dbReference type="Pfam" id="PF07715"/>
    </source>
</evidence>
<evidence type="ECO:0000256" key="10">
    <source>
        <dbReference type="ARBA" id="ARBA00023237"/>
    </source>
</evidence>
<evidence type="ECO:0000256" key="1">
    <source>
        <dbReference type="ARBA" id="ARBA00004571"/>
    </source>
</evidence>
<dbReference type="Gene3D" id="2.40.170.20">
    <property type="entry name" value="TonB-dependent receptor, beta-barrel domain"/>
    <property type="match status" value="1"/>
</dbReference>
<evidence type="ECO:0000256" key="4">
    <source>
        <dbReference type="ARBA" id="ARBA00022452"/>
    </source>
</evidence>
<dbReference type="GO" id="GO:0009279">
    <property type="term" value="C:cell outer membrane"/>
    <property type="evidence" value="ECO:0007669"/>
    <property type="project" value="UniProtKB-SubCell"/>
</dbReference>
<evidence type="ECO:0000256" key="2">
    <source>
        <dbReference type="ARBA" id="ARBA00008143"/>
    </source>
</evidence>
<evidence type="ECO:0000256" key="6">
    <source>
        <dbReference type="ARBA" id="ARBA00022729"/>
    </source>
</evidence>
<comment type="similarity">
    <text evidence="2">Belongs to the TonB-dependent receptor family. Hemoglobin/haptoglobin binding protein subfamily.</text>
</comment>
<organism evidence="16 17">
    <name type="scientific">Solimonas aquatica</name>
    <dbReference type="NCBI Taxonomy" id="489703"/>
    <lineage>
        <taxon>Bacteria</taxon>
        <taxon>Pseudomonadati</taxon>
        <taxon>Pseudomonadota</taxon>
        <taxon>Gammaproteobacteria</taxon>
        <taxon>Nevskiales</taxon>
        <taxon>Nevskiaceae</taxon>
        <taxon>Solimonas</taxon>
    </lineage>
</organism>
<evidence type="ECO:0000256" key="9">
    <source>
        <dbReference type="ARBA" id="ARBA00023170"/>
    </source>
</evidence>